<dbReference type="PANTHER" id="PTHR42928">
    <property type="entry name" value="TRICARBOXYLATE-BINDING PROTEIN"/>
    <property type="match status" value="1"/>
</dbReference>
<evidence type="ECO:0000313" key="4">
    <source>
        <dbReference type="Proteomes" id="UP000292445"/>
    </source>
</evidence>
<dbReference type="Gene3D" id="3.40.190.150">
    <property type="entry name" value="Bordetella uptake gene, domain 1"/>
    <property type="match status" value="1"/>
</dbReference>
<dbReference type="Proteomes" id="UP000292445">
    <property type="component" value="Unassembled WGS sequence"/>
</dbReference>
<evidence type="ECO:0000256" key="2">
    <source>
        <dbReference type="SAM" id="SignalP"/>
    </source>
</evidence>
<evidence type="ECO:0000313" key="3">
    <source>
        <dbReference type="EMBL" id="RZS84869.1"/>
    </source>
</evidence>
<name>A0A4Q7NIW4_9BURK</name>
<keyword evidence="4" id="KW-1185">Reference proteome</keyword>
<feature type="chain" id="PRO_5020496385" evidence="2">
    <location>
        <begin position="23"/>
        <end position="322"/>
    </location>
</feature>
<dbReference type="Gene3D" id="3.40.190.10">
    <property type="entry name" value="Periplasmic binding protein-like II"/>
    <property type="match status" value="1"/>
</dbReference>
<dbReference type="InterPro" id="IPR005064">
    <property type="entry name" value="BUG"/>
</dbReference>
<dbReference type="Pfam" id="PF03401">
    <property type="entry name" value="TctC"/>
    <property type="match status" value="1"/>
</dbReference>
<dbReference type="AlphaFoldDB" id="A0A4Q7NIW4"/>
<protein>
    <submittedName>
        <fullName evidence="3">Tripartite-type tricarboxylate transporter receptor subunit TctC</fullName>
    </submittedName>
</protein>
<dbReference type="InterPro" id="IPR042100">
    <property type="entry name" value="Bug_dom1"/>
</dbReference>
<keyword evidence="3" id="KW-0675">Receptor</keyword>
<dbReference type="CDD" id="cd07012">
    <property type="entry name" value="PBP2_Bug_TTT"/>
    <property type="match status" value="1"/>
</dbReference>
<evidence type="ECO:0000256" key="1">
    <source>
        <dbReference type="ARBA" id="ARBA00006987"/>
    </source>
</evidence>
<keyword evidence="2" id="KW-0732">Signal</keyword>
<accession>A0A4Q7NIW4</accession>
<dbReference type="SUPFAM" id="SSF53850">
    <property type="entry name" value="Periplasmic binding protein-like II"/>
    <property type="match status" value="1"/>
</dbReference>
<organism evidence="3 4">
    <name type="scientific">Pigmentiphaga kullae</name>
    <dbReference type="NCBI Taxonomy" id="151784"/>
    <lineage>
        <taxon>Bacteria</taxon>
        <taxon>Pseudomonadati</taxon>
        <taxon>Pseudomonadota</taxon>
        <taxon>Betaproteobacteria</taxon>
        <taxon>Burkholderiales</taxon>
        <taxon>Alcaligenaceae</taxon>
        <taxon>Pigmentiphaga</taxon>
    </lineage>
</organism>
<sequence length="322" mass="34217">MKILKISAHALSVFLFCTGAHAQGEDYPNHPIRFIVPYAPGAGSDTFARLIADKLGKRLGQTVFVDNRPGSSGNIGADAVFRAAPDGYTLLFTAPGPLVTSQALYSKLTFVPDEFVPISVIATSPSTLVANPKSGIKNLQDLLKAARARPDKLNYSSGGTGSTPHLAAEMFKQLAKVKIFQIPYSGSGPALAAVVSGETDIAFVDLGSVLPFVRKGQLIALGVGSESRKAGLPDVPAIGEVVPGFVSMTWFGMAAPPKTPEHIVNKLSAMVNEILKEPDTMTRLSQMNADPIGGTPADMAKFIRQERERWSTVIRNTGTKLD</sequence>
<feature type="signal peptide" evidence="2">
    <location>
        <begin position="1"/>
        <end position="22"/>
    </location>
</feature>
<dbReference type="EMBL" id="SGXC01000001">
    <property type="protein sequence ID" value="RZS84869.1"/>
    <property type="molecule type" value="Genomic_DNA"/>
</dbReference>
<dbReference type="PIRSF" id="PIRSF017082">
    <property type="entry name" value="YflP"/>
    <property type="match status" value="1"/>
</dbReference>
<reference evidence="3 4" key="1">
    <citation type="submission" date="2019-02" db="EMBL/GenBank/DDBJ databases">
        <title>Genomic Encyclopedia of Type Strains, Phase IV (KMG-IV): sequencing the most valuable type-strain genomes for metagenomic binning, comparative biology and taxonomic classification.</title>
        <authorList>
            <person name="Goeker M."/>
        </authorList>
    </citation>
    <scope>NUCLEOTIDE SEQUENCE [LARGE SCALE GENOMIC DNA]</scope>
    <source>
        <strain evidence="3 4">K24</strain>
    </source>
</reference>
<dbReference type="PANTHER" id="PTHR42928:SF5">
    <property type="entry name" value="BLR1237 PROTEIN"/>
    <property type="match status" value="1"/>
</dbReference>
<gene>
    <name evidence="3" type="ORF">EV675_0890</name>
</gene>
<comment type="caution">
    <text evidence="3">The sequence shown here is derived from an EMBL/GenBank/DDBJ whole genome shotgun (WGS) entry which is preliminary data.</text>
</comment>
<proteinExistence type="inferred from homology"/>
<comment type="similarity">
    <text evidence="1">Belongs to the UPF0065 (bug) family.</text>
</comment>